<dbReference type="InterPro" id="IPR031658">
    <property type="entry name" value="Cyclin_C_2"/>
</dbReference>
<feature type="region of interest" description="Disordered" evidence="2">
    <location>
        <begin position="336"/>
        <end position="357"/>
    </location>
</feature>
<reference evidence="4" key="1">
    <citation type="submission" date="2022-07" db="EMBL/GenBank/DDBJ databases">
        <title>Draft genome sequence of Zalerion maritima ATCC 34329, a (micro)plastics degrading marine fungus.</title>
        <authorList>
            <person name="Paco A."/>
            <person name="Goncalves M.F.M."/>
            <person name="Rocha-Santos T.A.P."/>
            <person name="Alves A."/>
        </authorList>
    </citation>
    <scope>NUCLEOTIDE SEQUENCE</scope>
    <source>
        <strain evidence="4">ATCC 34329</strain>
    </source>
</reference>
<accession>A0AAD5RTH7</accession>
<evidence type="ECO:0000256" key="1">
    <source>
        <dbReference type="ARBA" id="ARBA00023127"/>
    </source>
</evidence>
<dbReference type="CDD" id="cd20525">
    <property type="entry name" value="CYCLIN_CCNH_rpt2"/>
    <property type="match status" value="1"/>
</dbReference>
<dbReference type="AlphaFoldDB" id="A0AAD5RTH7"/>
<proteinExistence type="predicted"/>
<evidence type="ECO:0000256" key="2">
    <source>
        <dbReference type="SAM" id="MobiDB-lite"/>
    </source>
</evidence>
<comment type="caution">
    <text evidence="4">The sequence shown here is derived from an EMBL/GenBank/DDBJ whole genome shotgun (WGS) entry which is preliminary data.</text>
</comment>
<gene>
    <name evidence="4" type="ORF">MKZ38_009242</name>
</gene>
<dbReference type="InterPro" id="IPR043198">
    <property type="entry name" value="Cyclin/Ssn8"/>
</dbReference>
<feature type="domain" description="Cyclin C-terminal" evidence="3">
    <location>
        <begin position="207"/>
        <end position="330"/>
    </location>
</feature>
<evidence type="ECO:0000313" key="5">
    <source>
        <dbReference type="Proteomes" id="UP001201980"/>
    </source>
</evidence>
<evidence type="ECO:0000313" key="4">
    <source>
        <dbReference type="EMBL" id="KAJ2903859.1"/>
    </source>
</evidence>
<dbReference type="Gene3D" id="1.10.472.10">
    <property type="entry name" value="Cyclin-like"/>
    <property type="match status" value="2"/>
</dbReference>
<keyword evidence="5" id="KW-1185">Reference proteome</keyword>
<keyword evidence="1" id="KW-0195">Cyclin</keyword>
<dbReference type="GO" id="GO:0006357">
    <property type="term" value="P:regulation of transcription by RNA polymerase II"/>
    <property type="evidence" value="ECO:0007669"/>
    <property type="project" value="InterPro"/>
</dbReference>
<protein>
    <submittedName>
        <fullName evidence="4">Cyclin-like protein</fullName>
    </submittedName>
</protein>
<dbReference type="SUPFAM" id="SSF47954">
    <property type="entry name" value="Cyclin-like"/>
    <property type="match status" value="2"/>
</dbReference>
<feature type="region of interest" description="Disordered" evidence="2">
    <location>
        <begin position="370"/>
        <end position="421"/>
    </location>
</feature>
<name>A0AAD5RTH7_9PEZI</name>
<dbReference type="Proteomes" id="UP001201980">
    <property type="component" value="Unassembled WGS sequence"/>
</dbReference>
<dbReference type="InterPro" id="IPR036915">
    <property type="entry name" value="Cyclin-like_sf"/>
</dbReference>
<dbReference type="PANTHER" id="PTHR10026">
    <property type="entry name" value="CYCLIN"/>
    <property type="match status" value="1"/>
</dbReference>
<dbReference type="Pfam" id="PF16899">
    <property type="entry name" value="Cyclin_C_2"/>
    <property type="match status" value="1"/>
</dbReference>
<dbReference type="EMBL" id="JAKWBI020000069">
    <property type="protein sequence ID" value="KAJ2903859.1"/>
    <property type="molecule type" value="Genomic_DNA"/>
</dbReference>
<dbReference type="CDD" id="cd20524">
    <property type="entry name" value="CYCLIN_CCNH_rpt1"/>
    <property type="match status" value="1"/>
</dbReference>
<feature type="region of interest" description="Disordered" evidence="2">
    <location>
        <begin position="282"/>
        <end position="303"/>
    </location>
</feature>
<sequence length="421" mass="47467">MLELYFHIQGTSSPPNNIQQILQVPPDSSTALSAMPSSSLATEDARYRASSQHRLWSMSTSALAAKRRENNATAREQISSRRQQIWEYENKPLAQRTLDFLTPEDELKLVNFNTNELLRAGAHLEFPIEVLATGAILFRRFYVTNSIMTYPPTQILKTALFFAAKVELGFDKVARRFEQLPKTSVEEVIAGEYVLAMANKFAYDVRHPFRALEGAILELRRLGGPDITEKKLNHVRRKTRDLLKFSPLITDAYFHYTPSQIMLAALSIIDRELSERLLNSLFQPPSNEDAPSGTSTPLSGGSTPLPVAAFAAQMRDRVMGTIEACREMLKTQPLEHGHYWHTGPGSAETKPLRRKLKSCHDPDRWDLLRLQRMRREQPAKVAGEKDKAGGEDDPFGEAGPEAKRRKVKKEEEEDPFGPALG</sequence>
<feature type="compositionally biased region" description="Low complexity" evidence="2">
    <location>
        <begin position="291"/>
        <end position="303"/>
    </location>
</feature>
<organism evidence="4 5">
    <name type="scientific">Zalerion maritima</name>
    <dbReference type="NCBI Taxonomy" id="339359"/>
    <lineage>
        <taxon>Eukaryota</taxon>
        <taxon>Fungi</taxon>
        <taxon>Dikarya</taxon>
        <taxon>Ascomycota</taxon>
        <taxon>Pezizomycotina</taxon>
        <taxon>Sordariomycetes</taxon>
        <taxon>Lulworthiomycetidae</taxon>
        <taxon>Lulworthiales</taxon>
        <taxon>Lulworthiaceae</taxon>
        <taxon>Zalerion</taxon>
    </lineage>
</organism>
<evidence type="ECO:0000259" key="3">
    <source>
        <dbReference type="Pfam" id="PF16899"/>
    </source>
</evidence>
<dbReference type="GO" id="GO:0016538">
    <property type="term" value="F:cyclin-dependent protein serine/threonine kinase regulator activity"/>
    <property type="evidence" value="ECO:0007669"/>
    <property type="project" value="InterPro"/>
</dbReference>
<feature type="compositionally biased region" description="Basic and acidic residues" evidence="2">
    <location>
        <begin position="370"/>
        <end position="390"/>
    </location>
</feature>